<sequence>MVKLSINNSIFQAELLAISEAFDFPFLVLLTQGKSGLTVSLAYSLFLIHLQLVELQELSKKSCLLINTYLLDGSERIGPYWQPYSEDNLARRAVTEGISTPVPLPLCYARNIVLQALLYQ</sequence>
<dbReference type="AlphaFoldDB" id="A0A4Y2UFN7"/>
<dbReference type="EMBL" id="BGPR01036588">
    <property type="protein sequence ID" value="GBO11865.1"/>
    <property type="molecule type" value="Genomic_DNA"/>
</dbReference>
<comment type="caution">
    <text evidence="1">The sequence shown here is derived from an EMBL/GenBank/DDBJ whole genome shotgun (WGS) entry which is preliminary data.</text>
</comment>
<gene>
    <name evidence="1" type="ORF">AVEN_212945_1</name>
</gene>
<organism evidence="1 2">
    <name type="scientific">Araneus ventricosus</name>
    <name type="common">Orbweaver spider</name>
    <name type="synonym">Epeira ventricosa</name>
    <dbReference type="NCBI Taxonomy" id="182803"/>
    <lineage>
        <taxon>Eukaryota</taxon>
        <taxon>Metazoa</taxon>
        <taxon>Ecdysozoa</taxon>
        <taxon>Arthropoda</taxon>
        <taxon>Chelicerata</taxon>
        <taxon>Arachnida</taxon>
        <taxon>Araneae</taxon>
        <taxon>Araneomorphae</taxon>
        <taxon>Entelegynae</taxon>
        <taxon>Araneoidea</taxon>
        <taxon>Araneidae</taxon>
        <taxon>Araneus</taxon>
    </lineage>
</organism>
<evidence type="ECO:0000313" key="1">
    <source>
        <dbReference type="EMBL" id="GBO11865.1"/>
    </source>
</evidence>
<proteinExistence type="predicted"/>
<name>A0A4Y2UFN7_ARAVE</name>
<accession>A0A4Y2UFN7</accession>
<dbReference type="Proteomes" id="UP000499080">
    <property type="component" value="Unassembled WGS sequence"/>
</dbReference>
<protein>
    <submittedName>
        <fullName evidence="1">Uncharacterized protein</fullName>
    </submittedName>
</protein>
<reference evidence="1 2" key="1">
    <citation type="journal article" date="2019" name="Sci. Rep.">
        <title>Orb-weaving spider Araneus ventricosus genome elucidates the spidroin gene catalogue.</title>
        <authorList>
            <person name="Kono N."/>
            <person name="Nakamura H."/>
            <person name="Ohtoshi R."/>
            <person name="Moran D.A.P."/>
            <person name="Shinohara A."/>
            <person name="Yoshida Y."/>
            <person name="Fujiwara M."/>
            <person name="Mori M."/>
            <person name="Tomita M."/>
            <person name="Arakawa K."/>
        </authorList>
    </citation>
    <scope>NUCLEOTIDE SEQUENCE [LARGE SCALE GENOMIC DNA]</scope>
</reference>
<evidence type="ECO:0000313" key="2">
    <source>
        <dbReference type="Proteomes" id="UP000499080"/>
    </source>
</evidence>
<keyword evidence="2" id="KW-1185">Reference proteome</keyword>